<dbReference type="Proteomes" id="UP001153076">
    <property type="component" value="Unassembled WGS sequence"/>
</dbReference>
<dbReference type="EMBL" id="JAKOGI010002308">
    <property type="protein sequence ID" value="KAJ8422297.1"/>
    <property type="molecule type" value="Genomic_DNA"/>
</dbReference>
<name>A0A9Q1JFJ4_9CARY</name>
<dbReference type="GO" id="GO:0051287">
    <property type="term" value="F:NAD binding"/>
    <property type="evidence" value="ECO:0007669"/>
    <property type="project" value="InterPro"/>
</dbReference>
<dbReference type="Gene3D" id="1.10.645.10">
    <property type="entry name" value="Cytochrome-c3 Hydrogenase, chain B"/>
    <property type="match status" value="2"/>
</dbReference>
<keyword evidence="6" id="KW-0520">NAD</keyword>
<dbReference type="AlphaFoldDB" id="A0A9Q1JFJ4"/>
<evidence type="ECO:0000256" key="4">
    <source>
        <dbReference type="ARBA" id="ARBA00022967"/>
    </source>
</evidence>
<evidence type="ECO:0000256" key="3">
    <source>
        <dbReference type="ARBA" id="ARBA00022692"/>
    </source>
</evidence>
<dbReference type="InterPro" id="IPR029014">
    <property type="entry name" value="NiFe-Hase_large"/>
</dbReference>
<keyword evidence="3 8" id="KW-0812">Transmembrane</keyword>
<dbReference type="InterPro" id="IPR001694">
    <property type="entry name" value="NADH_UbQ_OxRdtase_su1/FPO"/>
</dbReference>
<proteinExistence type="inferred from homology"/>
<organism evidence="10 11">
    <name type="scientific">Carnegiea gigantea</name>
    <dbReference type="NCBI Taxonomy" id="171969"/>
    <lineage>
        <taxon>Eukaryota</taxon>
        <taxon>Viridiplantae</taxon>
        <taxon>Streptophyta</taxon>
        <taxon>Embryophyta</taxon>
        <taxon>Tracheophyta</taxon>
        <taxon>Spermatophyta</taxon>
        <taxon>Magnoliopsida</taxon>
        <taxon>eudicotyledons</taxon>
        <taxon>Gunneridae</taxon>
        <taxon>Pentapetalae</taxon>
        <taxon>Caryophyllales</taxon>
        <taxon>Cactineae</taxon>
        <taxon>Cactaceae</taxon>
        <taxon>Cactoideae</taxon>
        <taxon>Echinocereeae</taxon>
        <taxon>Carnegiea</taxon>
    </lineage>
</organism>
<evidence type="ECO:0000313" key="11">
    <source>
        <dbReference type="Proteomes" id="UP001153076"/>
    </source>
</evidence>
<dbReference type="InterPro" id="IPR022885">
    <property type="entry name" value="NDH1_su_D/H"/>
</dbReference>
<dbReference type="GO" id="GO:0016651">
    <property type="term" value="F:oxidoreductase activity, acting on NAD(P)H"/>
    <property type="evidence" value="ECO:0007669"/>
    <property type="project" value="InterPro"/>
</dbReference>
<evidence type="ECO:0000259" key="9">
    <source>
        <dbReference type="Pfam" id="PF00346"/>
    </source>
</evidence>
<dbReference type="InterPro" id="IPR001135">
    <property type="entry name" value="NADH_Q_OxRdtase_suD"/>
</dbReference>
<dbReference type="GO" id="GO:0009535">
    <property type="term" value="C:chloroplast thylakoid membrane"/>
    <property type="evidence" value="ECO:0007669"/>
    <property type="project" value="TreeGrafter"/>
</dbReference>
<evidence type="ECO:0000256" key="6">
    <source>
        <dbReference type="ARBA" id="ARBA00023027"/>
    </source>
</evidence>
<evidence type="ECO:0000256" key="2">
    <source>
        <dbReference type="ARBA" id="ARBA00005769"/>
    </source>
</evidence>
<feature type="domain" description="NADH-quinone oxidoreductase subunit D" evidence="9">
    <location>
        <begin position="123"/>
        <end position="155"/>
    </location>
</feature>
<keyword evidence="11" id="KW-1185">Reference proteome</keyword>
<gene>
    <name evidence="10" type="ORF">Cgig2_028258</name>
</gene>
<reference evidence="10" key="1">
    <citation type="submission" date="2022-04" db="EMBL/GenBank/DDBJ databases">
        <title>Carnegiea gigantea Genome sequencing and assembly v2.</title>
        <authorList>
            <person name="Copetti D."/>
            <person name="Sanderson M.J."/>
            <person name="Burquez A."/>
            <person name="Wojciechowski M.F."/>
        </authorList>
    </citation>
    <scope>NUCLEOTIDE SEQUENCE</scope>
    <source>
        <strain evidence="10">SGP5-SGP5p</strain>
        <tissue evidence="10">Aerial part</tissue>
    </source>
</reference>
<evidence type="ECO:0000313" key="10">
    <source>
        <dbReference type="EMBL" id="KAJ8422297.1"/>
    </source>
</evidence>
<dbReference type="Pfam" id="PF00346">
    <property type="entry name" value="Complex1_49kDa"/>
    <property type="match status" value="1"/>
</dbReference>
<dbReference type="PANTHER" id="PTHR11993">
    <property type="entry name" value="NADH-UBIQUINONE OXIDOREDUCTASE 49 KDA SUBUNIT"/>
    <property type="match status" value="1"/>
</dbReference>
<dbReference type="GO" id="GO:0048038">
    <property type="term" value="F:quinone binding"/>
    <property type="evidence" value="ECO:0007669"/>
    <property type="project" value="InterPro"/>
</dbReference>
<dbReference type="OrthoDB" id="1864536at2759"/>
<comment type="caution">
    <text evidence="10">The sequence shown here is derived from an EMBL/GenBank/DDBJ whole genome shotgun (WGS) entry which is preliminary data.</text>
</comment>
<keyword evidence="4" id="KW-1278">Translocase</keyword>
<sequence>MNWGKTYDCTNYKKRLHDSQYGSSPPIHAWHSPTHPTMFTKAITVNGPEQLGNILLPKGASYIRVIMLELSCDASHLLWLGPFMEAISTQTHFFYIFRERELVYDLFKAATSMRMMHNYFRIGVGIIGGEEAINWGLSGPMLRAFGIQWDPRKSKAISFELSKQELYMRVEARIGKIFDRRSELESLKKVYKTIWMLVPIFIRILGITIGVRLIVWLERETFAGIQQCIRPEYTGPLGILQADADRIKLLLKETLLP</sequence>
<protein>
    <recommendedName>
        <fullName evidence="9">NADH-quinone oxidoreductase subunit D domain-containing protein</fullName>
    </recommendedName>
</protein>
<evidence type="ECO:0000256" key="7">
    <source>
        <dbReference type="ARBA" id="ARBA00023136"/>
    </source>
</evidence>
<comment type="similarity">
    <text evidence="2">Belongs to the complex I 49 kDa subunit family.</text>
</comment>
<accession>A0A9Q1JFJ4</accession>
<dbReference type="PANTHER" id="PTHR11993:SF10">
    <property type="entry name" value="NADH DEHYDROGENASE [UBIQUINONE] IRON-SULFUR PROTEIN 2, MITOCHONDRIAL"/>
    <property type="match status" value="1"/>
</dbReference>
<comment type="subcellular location">
    <subcellularLocation>
        <location evidence="1">Membrane</location>
        <topology evidence="1">Multi-pass membrane protein</topology>
    </subcellularLocation>
</comment>
<feature type="transmembrane region" description="Helical" evidence="8">
    <location>
        <begin position="194"/>
        <end position="217"/>
    </location>
</feature>
<dbReference type="Pfam" id="PF00146">
    <property type="entry name" value="NADHdh"/>
    <property type="match status" value="1"/>
</dbReference>
<keyword evidence="7 8" id="KW-0472">Membrane</keyword>
<evidence type="ECO:0000256" key="5">
    <source>
        <dbReference type="ARBA" id="ARBA00022989"/>
    </source>
</evidence>
<keyword evidence="5 8" id="KW-1133">Transmembrane helix</keyword>
<dbReference type="SUPFAM" id="SSF56762">
    <property type="entry name" value="HydB/Nqo4-like"/>
    <property type="match status" value="1"/>
</dbReference>
<evidence type="ECO:0000256" key="1">
    <source>
        <dbReference type="ARBA" id="ARBA00004141"/>
    </source>
</evidence>
<evidence type="ECO:0000256" key="8">
    <source>
        <dbReference type="SAM" id="Phobius"/>
    </source>
</evidence>